<accession>A0A1I4JPM3</accession>
<organism evidence="2 3">
    <name type="scientific">Streptomyces pini</name>
    <dbReference type="NCBI Taxonomy" id="1520580"/>
    <lineage>
        <taxon>Bacteria</taxon>
        <taxon>Bacillati</taxon>
        <taxon>Actinomycetota</taxon>
        <taxon>Actinomycetes</taxon>
        <taxon>Kitasatosporales</taxon>
        <taxon>Streptomycetaceae</taxon>
        <taxon>Streptomyces</taxon>
    </lineage>
</organism>
<dbReference type="OrthoDB" id="3829505at2"/>
<dbReference type="GO" id="GO:0003677">
    <property type="term" value="F:DNA binding"/>
    <property type="evidence" value="ECO:0007669"/>
    <property type="project" value="InterPro"/>
</dbReference>
<feature type="region of interest" description="Disordered" evidence="1">
    <location>
        <begin position="144"/>
        <end position="177"/>
    </location>
</feature>
<dbReference type="InterPro" id="IPR010982">
    <property type="entry name" value="Lambda_DNA-bd_dom_sf"/>
</dbReference>
<dbReference type="EMBL" id="FOSG01000024">
    <property type="protein sequence ID" value="SFL68480.1"/>
    <property type="molecule type" value="Genomic_DNA"/>
</dbReference>
<feature type="compositionally biased region" description="Basic residues" evidence="1">
    <location>
        <begin position="36"/>
        <end position="45"/>
    </location>
</feature>
<name>A0A1I4JPM3_9ACTN</name>
<dbReference type="SUPFAM" id="SSF47413">
    <property type="entry name" value="lambda repressor-like DNA-binding domains"/>
    <property type="match status" value="1"/>
</dbReference>
<sequence>MGSSASRLGRCAFCDRKFQQRSGPGRRKAYCDTSCRRRAQRKRDRERRMPPMPPRPWGRDVAVDVHALAVELVEAELRGTNLKKVLEYADQLEREVTYYRAAAIRDARESGHTWEEIAAAFGTGAETLRARFSEPQLKRLFARRAKERRPGWTPRTGRQPKTSSAKPPHAPSATAVSPSVRLGAALSHLQRASSVTVGDAARQADLSPSYVSRILAGERIPAWPVTYMLTKIFEGNPEETRILWEDAQGLRYPSRQDQDSAAQRLHAALRGLHLAAGRPGISALAKKTSLPASLVKATLNGEHVPDWPTTARLTTGMTADPSSIRPLWEAVHYAFLACHDIFPAGGLPRPAATGKTGDGPGPAEP</sequence>
<evidence type="ECO:0000256" key="1">
    <source>
        <dbReference type="SAM" id="MobiDB-lite"/>
    </source>
</evidence>
<dbReference type="Pfam" id="PF13560">
    <property type="entry name" value="HTH_31"/>
    <property type="match status" value="1"/>
</dbReference>
<proteinExistence type="predicted"/>
<dbReference type="AlphaFoldDB" id="A0A1I4JPM3"/>
<protein>
    <submittedName>
        <fullName evidence="2">Helix-turn-helix domain-containing protein</fullName>
    </submittedName>
</protein>
<evidence type="ECO:0000313" key="3">
    <source>
        <dbReference type="Proteomes" id="UP000198928"/>
    </source>
</evidence>
<dbReference type="Proteomes" id="UP000198928">
    <property type="component" value="Unassembled WGS sequence"/>
</dbReference>
<keyword evidence="3" id="KW-1185">Reference proteome</keyword>
<feature type="region of interest" description="Disordered" evidence="1">
    <location>
        <begin position="20"/>
        <end position="59"/>
    </location>
</feature>
<reference evidence="3" key="1">
    <citation type="submission" date="2016-10" db="EMBL/GenBank/DDBJ databases">
        <authorList>
            <person name="Varghese N."/>
            <person name="Submissions S."/>
        </authorList>
    </citation>
    <scope>NUCLEOTIDE SEQUENCE [LARGE SCALE GENOMIC DNA]</scope>
    <source>
        <strain evidence="3">PL19</strain>
    </source>
</reference>
<gene>
    <name evidence="2" type="ORF">SAMN05192584_12441</name>
</gene>
<evidence type="ECO:0000313" key="2">
    <source>
        <dbReference type="EMBL" id="SFL68480.1"/>
    </source>
</evidence>
<dbReference type="RefSeq" id="WP_107415256.1">
    <property type="nucleotide sequence ID" value="NZ_FOSG01000024.1"/>
</dbReference>